<evidence type="ECO:0000256" key="9">
    <source>
        <dbReference type="SAM" id="MobiDB-lite"/>
    </source>
</evidence>
<dbReference type="Gene3D" id="1.10.220.150">
    <property type="entry name" value="Arf GTPase activating protein"/>
    <property type="match status" value="1"/>
</dbReference>
<evidence type="ECO:0000256" key="2">
    <source>
        <dbReference type="ARBA" id="ARBA00022737"/>
    </source>
</evidence>
<dbReference type="InterPro" id="IPR038508">
    <property type="entry name" value="ArfGAP_dom_sf"/>
</dbReference>
<dbReference type="GO" id="GO:0008270">
    <property type="term" value="F:zinc ion binding"/>
    <property type="evidence" value="ECO:0007669"/>
    <property type="project" value="UniProtKB-KW"/>
</dbReference>
<dbReference type="InterPro" id="IPR045258">
    <property type="entry name" value="ACAP1/2/3-like"/>
</dbReference>
<evidence type="ECO:0000259" key="11">
    <source>
        <dbReference type="PROSITE" id="PS50115"/>
    </source>
</evidence>
<reference evidence="13" key="1">
    <citation type="submission" date="2018-06" db="EMBL/GenBank/DDBJ databases">
        <title>Genome assembly of Danube salmon.</title>
        <authorList>
            <person name="Macqueen D.J."/>
            <person name="Gundappa M.K."/>
        </authorList>
    </citation>
    <scope>NUCLEOTIDE SEQUENCE [LARGE SCALE GENOMIC DNA]</scope>
</reference>
<evidence type="ECO:0000256" key="8">
    <source>
        <dbReference type="RuleBase" id="RU369028"/>
    </source>
</evidence>
<evidence type="ECO:0000256" key="1">
    <source>
        <dbReference type="ARBA" id="ARBA00022723"/>
    </source>
</evidence>
<dbReference type="CDD" id="cd08852">
    <property type="entry name" value="ArfGap_ACAP1"/>
    <property type="match status" value="1"/>
</dbReference>
<dbReference type="PRINTS" id="PR00405">
    <property type="entry name" value="REVINTRACTNG"/>
</dbReference>
<keyword evidence="5 6" id="KW-0040">ANK repeat</keyword>
<dbReference type="AlphaFoldDB" id="A0A4W5MRG1"/>
<dbReference type="Pfam" id="PF00169">
    <property type="entry name" value="PH"/>
    <property type="match status" value="1"/>
</dbReference>
<dbReference type="SMART" id="SM00233">
    <property type="entry name" value="PH"/>
    <property type="match status" value="1"/>
</dbReference>
<feature type="repeat" description="ANK" evidence="6">
    <location>
        <begin position="559"/>
        <end position="591"/>
    </location>
</feature>
<reference evidence="12" key="2">
    <citation type="submission" date="2025-08" db="UniProtKB">
        <authorList>
            <consortium name="Ensembl"/>
        </authorList>
    </citation>
    <scope>IDENTIFICATION</scope>
</reference>
<comment type="domain">
    <text evidence="8">PH domain binds phospholipids including phosphatidic acid, phosphatidylinositol 3-phosphate, phosphatidylinositol 3,5-bisphosphate (PIP2) and phosphatidylinositol 3,4,5-trisphosphate (PIP3). May mediate protein binding to PIP2 or PIP3 containing membranes.</text>
</comment>
<comment type="activity regulation">
    <text evidence="8">GAP activity stimulated by phosphatidylinositol 4,5-bisphosphate (PIP2) and phosphatidic acid.</text>
</comment>
<dbReference type="Gene3D" id="2.30.29.30">
    <property type="entry name" value="Pleckstrin-homology domain (PH domain)/Phosphotyrosine-binding domain (PTB)"/>
    <property type="match status" value="1"/>
</dbReference>
<organism evidence="12 13">
    <name type="scientific">Hucho hucho</name>
    <name type="common">huchen</name>
    <dbReference type="NCBI Taxonomy" id="62062"/>
    <lineage>
        <taxon>Eukaryota</taxon>
        <taxon>Metazoa</taxon>
        <taxon>Chordata</taxon>
        <taxon>Craniata</taxon>
        <taxon>Vertebrata</taxon>
        <taxon>Euteleostomi</taxon>
        <taxon>Actinopterygii</taxon>
        <taxon>Neopterygii</taxon>
        <taxon>Teleostei</taxon>
        <taxon>Protacanthopterygii</taxon>
        <taxon>Salmoniformes</taxon>
        <taxon>Salmonidae</taxon>
        <taxon>Salmoninae</taxon>
        <taxon>Hucho</taxon>
    </lineage>
</organism>
<keyword evidence="8" id="KW-0967">Endosome</keyword>
<dbReference type="InterPro" id="IPR011993">
    <property type="entry name" value="PH-like_dom_sf"/>
</dbReference>
<accession>A0A4W5MRG1</accession>
<dbReference type="SUPFAM" id="SSF48403">
    <property type="entry name" value="Ankyrin repeat"/>
    <property type="match status" value="1"/>
</dbReference>
<dbReference type="Pfam" id="PF12796">
    <property type="entry name" value="Ank_2"/>
    <property type="match status" value="1"/>
</dbReference>
<dbReference type="SMART" id="SM00105">
    <property type="entry name" value="ArfGap"/>
    <property type="match status" value="1"/>
</dbReference>
<dbReference type="SUPFAM" id="SSF50729">
    <property type="entry name" value="PH domain-like"/>
    <property type="match status" value="1"/>
</dbReference>
<keyword evidence="3 7" id="KW-0863">Zinc-finger</keyword>
<feature type="compositionally biased region" description="Acidic residues" evidence="9">
    <location>
        <begin position="478"/>
        <end position="487"/>
    </location>
</feature>
<dbReference type="Proteomes" id="UP000314982">
    <property type="component" value="Unassembled WGS sequence"/>
</dbReference>
<evidence type="ECO:0000259" key="10">
    <source>
        <dbReference type="PROSITE" id="PS50003"/>
    </source>
</evidence>
<dbReference type="FunFam" id="1.10.220.150:FF:000007">
    <property type="entry name" value="Arf-GAP with coiled-coil, ANK repeat and PH domain-containing protein 2"/>
    <property type="match status" value="1"/>
</dbReference>
<evidence type="ECO:0000256" key="7">
    <source>
        <dbReference type="PROSITE-ProRule" id="PRU00288"/>
    </source>
</evidence>
<evidence type="ECO:0000256" key="3">
    <source>
        <dbReference type="ARBA" id="ARBA00022771"/>
    </source>
</evidence>
<comment type="domain">
    <text evidence="8">The BAR domain mediates homodimerization, it can neither bind membrane nor impart curvature, but instead requires the neighboring PH domain to achieve these functions.</text>
</comment>
<feature type="repeat" description="ANK" evidence="6">
    <location>
        <begin position="526"/>
        <end position="558"/>
    </location>
</feature>
<keyword evidence="13" id="KW-1185">Reference proteome</keyword>
<proteinExistence type="predicted"/>
<reference evidence="12" key="3">
    <citation type="submission" date="2025-09" db="UniProtKB">
        <authorList>
            <consortium name="Ensembl"/>
        </authorList>
    </citation>
    <scope>IDENTIFICATION</scope>
</reference>
<feature type="region of interest" description="Disordered" evidence="9">
    <location>
        <begin position="434"/>
        <end position="488"/>
    </location>
</feature>
<dbReference type="InterPro" id="IPR027267">
    <property type="entry name" value="AH/BAR_dom_sf"/>
</dbReference>
<dbReference type="FunFam" id="1.25.40.20:FF:000020">
    <property type="entry name" value="Arf-GAP with coiled-coil, ANK repeat and PH domain-containing protein 2"/>
    <property type="match status" value="1"/>
</dbReference>
<evidence type="ECO:0000313" key="13">
    <source>
        <dbReference type="Proteomes" id="UP000314982"/>
    </source>
</evidence>
<evidence type="ECO:0000256" key="5">
    <source>
        <dbReference type="ARBA" id="ARBA00023043"/>
    </source>
</evidence>
<dbReference type="SMART" id="SM00248">
    <property type="entry name" value="ANK"/>
    <property type="match status" value="3"/>
</dbReference>
<dbReference type="GO" id="GO:0005096">
    <property type="term" value="F:GTPase activator activity"/>
    <property type="evidence" value="ECO:0007669"/>
    <property type="project" value="UniProtKB-KW"/>
</dbReference>
<comment type="function">
    <text evidence="8">GTPase-activating protein for the ADP ribosylation factor family.</text>
</comment>
<feature type="domain" description="Arf-GAP" evidence="11">
    <location>
        <begin position="314"/>
        <end position="436"/>
    </location>
</feature>
<dbReference type="InterPro" id="IPR036770">
    <property type="entry name" value="Ankyrin_rpt-contain_sf"/>
</dbReference>
<dbReference type="FunFam" id="2.30.29.30:FF:000026">
    <property type="entry name" value="Arf-GAP with coiled-coil, ANK repeat and PH domain-containing protein 2"/>
    <property type="match status" value="1"/>
</dbReference>
<dbReference type="SUPFAM" id="SSF57863">
    <property type="entry name" value="ArfGap/RecO-like zinc finger"/>
    <property type="match status" value="1"/>
</dbReference>
<dbReference type="Pfam" id="PF01412">
    <property type="entry name" value="ArfGap"/>
    <property type="match status" value="1"/>
</dbReference>
<dbReference type="PANTHER" id="PTHR23180">
    <property type="entry name" value="CENTAURIN/ARF"/>
    <property type="match status" value="1"/>
</dbReference>
<dbReference type="GO" id="GO:0010008">
    <property type="term" value="C:endosome membrane"/>
    <property type="evidence" value="ECO:0007669"/>
    <property type="project" value="UniProtKB-SubCell"/>
</dbReference>
<dbReference type="GeneTree" id="ENSGT00940000160289"/>
<feature type="domain" description="PH" evidence="10">
    <location>
        <begin position="190"/>
        <end position="285"/>
    </location>
</feature>
<evidence type="ECO:0000256" key="6">
    <source>
        <dbReference type="PROSITE-ProRule" id="PRU00023"/>
    </source>
</evidence>
<keyword evidence="4 8" id="KW-0862">Zinc</keyword>
<sequence length="663" mass="73767">NTASVDFTLVKQCHSMLEAGRAYCQTSKSFVTGLKELGHHCSGDNMMGVIPPTSGLKGPLPSIQLCFRLIPPSRSPSPSHRDVRRFKDVRKEFERGSESLEAALGRNAQAPRGKQHEVEEVSNALLNARKTFRSGALDYVLQVRASNHTQLVLNSAREKRDMEQRHDAIKKKDVSYDNSLMDFCADAANGIAMEGYLYKRASNAFKTWSRRWFSIQKNQLVYQKKFKDQPTVVIEDLRLCTVKVCVDNERRFCFEVVSPSKSCLLQADSERQQQGWISAVQNSIASAFQERREDPHCSPGGGGLCGEQEKTGGREALEEVQAIPGNMQCCDCGEPGPDWASINLGITLCIVCSGIHRSLGVHFSKVRSLTLDSWEPELVRLMCELGNTAINRIYEGRIDEITIKKPHPSSPRGDKESWIRSKYVEKKFIQKLPETGRSAPLQRSSARRNRSNTQERPAGSRPPLKPKPNRATLPRLADDEDDEEEDLSGLHPGALLYRSAALQHFPVMADALAHGADVNWVNTTEESSTPLLQAVTANSLAACEFLLQNGANVNTADSNGRGPLHHATILGHTGLVCLFLKRGADYNARDNTQKDPITIAVETANADIVTLLRIAKMNKEMREMDGAFGQSGDETYQDIFRDFSHMASNNPEKLKRRSTDFKT</sequence>
<dbReference type="Ensembl" id="ENSHHUT00000043238.1">
    <property type="protein sequence ID" value="ENSHHUP00000041641.1"/>
    <property type="gene ID" value="ENSHHUG00000025677.1"/>
</dbReference>
<dbReference type="PROSITE" id="PS50088">
    <property type="entry name" value="ANK_REPEAT"/>
    <property type="match status" value="2"/>
</dbReference>
<comment type="subcellular location">
    <subcellularLocation>
        <location evidence="8">Endosome membrane</location>
        <topology evidence="8">Peripheral membrane protein</topology>
    </subcellularLocation>
</comment>
<dbReference type="InterPro" id="IPR037278">
    <property type="entry name" value="ARFGAP/RecO"/>
</dbReference>
<dbReference type="InterPro" id="IPR002110">
    <property type="entry name" value="Ankyrin_rpt"/>
</dbReference>
<keyword evidence="8" id="KW-0343">GTPase activation</keyword>
<name>A0A4W5MRG1_9TELE</name>
<dbReference type="PROSITE" id="PS50003">
    <property type="entry name" value="PH_DOMAIN"/>
    <property type="match status" value="1"/>
</dbReference>
<keyword evidence="2 8" id="KW-0677">Repeat</keyword>
<evidence type="ECO:0000313" key="12">
    <source>
        <dbReference type="Ensembl" id="ENSHHUP00000041641.1"/>
    </source>
</evidence>
<dbReference type="InterPro" id="IPR001164">
    <property type="entry name" value="ArfGAP_dom"/>
</dbReference>
<dbReference type="Gene3D" id="1.20.1270.60">
    <property type="entry name" value="Arfaptin homology (AH) domain/BAR domain"/>
    <property type="match status" value="1"/>
</dbReference>
<dbReference type="InterPro" id="IPR004148">
    <property type="entry name" value="BAR_dom"/>
</dbReference>
<evidence type="ECO:0000256" key="4">
    <source>
        <dbReference type="ARBA" id="ARBA00022833"/>
    </source>
</evidence>
<dbReference type="PROSITE" id="PS50297">
    <property type="entry name" value="ANK_REP_REGION"/>
    <property type="match status" value="2"/>
</dbReference>
<keyword evidence="1 8" id="KW-0479">Metal-binding</keyword>
<dbReference type="PANTHER" id="PTHR23180:SF197">
    <property type="entry name" value="ARF-GAP WITH COILED-COIL, ANK REPEAT AND PH DOMAIN-CONTAINING PROTEIN 1"/>
    <property type="match status" value="1"/>
</dbReference>
<dbReference type="CDD" id="cd13250">
    <property type="entry name" value="PH_ACAP"/>
    <property type="match status" value="1"/>
</dbReference>
<dbReference type="PROSITE" id="PS50115">
    <property type="entry name" value="ARFGAP"/>
    <property type="match status" value="1"/>
</dbReference>
<dbReference type="InterPro" id="IPR001849">
    <property type="entry name" value="PH_domain"/>
</dbReference>
<dbReference type="Gene3D" id="1.25.40.20">
    <property type="entry name" value="Ankyrin repeat-containing domain"/>
    <property type="match status" value="1"/>
</dbReference>
<protein>
    <recommendedName>
        <fullName evidence="8">Arf-GAP with coiled-coil, ANK repeat and PH domain-containing protein</fullName>
        <shortName evidence="8">Cnt-b</shortName>
    </recommendedName>
    <alternativeName>
        <fullName evidence="8">Centaurin-beta</fullName>
    </alternativeName>
</protein>
<dbReference type="Pfam" id="PF16746">
    <property type="entry name" value="BAR_3"/>
    <property type="match status" value="1"/>
</dbReference>